<protein>
    <submittedName>
        <fullName evidence="1">Uncharacterized protein</fullName>
    </submittedName>
</protein>
<gene>
    <name evidence="1" type="ORF">DIABBA_LOCUS91</name>
</gene>
<proteinExistence type="predicted"/>
<evidence type="ECO:0000313" key="1">
    <source>
        <dbReference type="EMBL" id="CAH1224859.1"/>
    </source>
</evidence>
<dbReference type="AlphaFoldDB" id="A0A9P0DX68"/>
<accession>A0A9P0DX68</accession>
<sequence length="95" mass="10973">MHDQGVFRCRVDFVNSPTRNYQVNLTLVAELKVNIDQSITPESDTAICSNLEGEKRENRKKQEKTDSRFDISKADISEAGCSRVQFCYYLENSKY</sequence>
<dbReference type="EMBL" id="CAKJVB030000009">
    <property type="protein sequence ID" value="CAH1224859.1"/>
    <property type="molecule type" value="Genomic_DNA"/>
</dbReference>
<organism evidence="1 2">
    <name type="scientific">Diabrotica balteata</name>
    <name type="common">Banded cucumber beetle</name>
    <dbReference type="NCBI Taxonomy" id="107213"/>
    <lineage>
        <taxon>Eukaryota</taxon>
        <taxon>Metazoa</taxon>
        <taxon>Ecdysozoa</taxon>
        <taxon>Arthropoda</taxon>
        <taxon>Hexapoda</taxon>
        <taxon>Insecta</taxon>
        <taxon>Pterygota</taxon>
        <taxon>Neoptera</taxon>
        <taxon>Endopterygota</taxon>
        <taxon>Coleoptera</taxon>
        <taxon>Polyphaga</taxon>
        <taxon>Cucujiformia</taxon>
        <taxon>Chrysomeloidea</taxon>
        <taxon>Chrysomelidae</taxon>
        <taxon>Galerucinae</taxon>
        <taxon>Diabroticina</taxon>
        <taxon>Diabroticites</taxon>
        <taxon>Diabrotica</taxon>
    </lineage>
</organism>
<evidence type="ECO:0000313" key="2">
    <source>
        <dbReference type="Proteomes" id="UP001153709"/>
    </source>
</evidence>
<keyword evidence="2" id="KW-1185">Reference proteome</keyword>
<reference evidence="1" key="1">
    <citation type="submission" date="2022-01" db="EMBL/GenBank/DDBJ databases">
        <authorList>
            <person name="King R."/>
        </authorList>
    </citation>
    <scope>NUCLEOTIDE SEQUENCE</scope>
</reference>
<name>A0A9P0DX68_DIABA</name>
<dbReference type="Proteomes" id="UP001153709">
    <property type="component" value="Unassembled WGS sequence"/>
</dbReference>
<dbReference type="OrthoDB" id="8825892at2759"/>
<comment type="caution">
    <text evidence="1">The sequence shown here is derived from an EMBL/GenBank/DDBJ whole genome shotgun (WGS) entry which is preliminary data.</text>
</comment>